<name>A0A0B7GWY1_TREPH</name>
<evidence type="ECO:0000313" key="4">
    <source>
        <dbReference type="Proteomes" id="UP000323594"/>
    </source>
</evidence>
<accession>A0A0B7GWY1</accession>
<organism evidence="1 3">
    <name type="scientific">Treponema phagedenis</name>
    <dbReference type="NCBI Taxonomy" id="162"/>
    <lineage>
        <taxon>Bacteria</taxon>
        <taxon>Pseudomonadati</taxon>
        <taxon>Spirochaetota</taxon>
        <taxon>Spirochaetia</taxon>
        <taxon>Spirochaetales</taxon>
        <taxon>Treponemataceae</taxon>
        <taxon>Treponema</taxon>
    </lineage>
</organism>
<reference evidence="1" key="1">
    <citation type="submission" date="2015-01" db="EMBL/GenBank/DDBJ databases">
        <authorList>
            <person name="Xiang T."/>
            <person name="Song Y."/>
            <person name="Huang L."/>
            <person name="Wang B."/>
            <person name="Wu P."/>
        </authorList>
    </citation>
    <scope>NUCLEOTIDE SEQUENCE [LARGE SCALE GENOMIC DNA]</scope>
    <source>
        <strain evidence="1">V1</strain>
    </source>
</reference>
<dbReference type="Gene3D" id="1.25.40.10">
    <property type="entry name" value="Tetratricopeptide repeat domain"/>
    <property type="match status" value="1"/>
</dbReference>
<sequence length="349" mass="39929">MKKENVIFLLFVAVLTGCASLQQDVLYTTDKKDFSVVELSKIEEELTAQRIEKNKASLAAIQRDLDKIISIPSSDAPFIARSYALYADLLLLKNERSAAIKKLRLATSNDPYDEYVQLVTARALRNLSEKKNYLENLTEKDATAYRLRAELGDTYYHLKEYVDALVAFDASLPFLPKQYTNLYKEKRDFCLGRRFTKDYTGSESYLEATELSLLGMTAITQENSSGLHYITGTARWKVTVLAERLQQAGWYAPEIDFSQNTTRKDAALFLWHFLNGNDTRNLNRYSRIYEKRQTSPIPDLPFESPFFDAILGSVEEDIIPLVDGRNFNPGGKVSGSEFYHWLLKTDQLK</sequence>
<gene>
    <name evidence="2" type="ORF">FUT82_04095</name>
    <name evidence="1" type="ORF">TPHV1_190067</name>
</gene>
<dbReference type="SUPFAM" id="SSF48452">
    <property type="entry name" value="TPR-like"/>
    <property type="match status" value="1"/>
</dbReference>
<keyword evidence="3" id="KW-1185">Reference proteome</keyword>
<evidence type="ECO:0000313" key="3">
    <source>
        <dbReference type="Proteomes" id="UP000042527"/>
    </source>
</evidence>
<dbReference type="EMBL" id="CDNC01000011">
    <property type="protein sequence ID" value="CEM61460.1"/>
    <property type="molecule type" value="Genomic_DNA"/>
</dbReference>
<dbReference type="PROSITE" id="PS51257">
    <property type="entry name" value="PROKAR_LIPOPROTEIN"/>
    <property type="match status" value="1"/>
</dbReference>
<dbReference type="EMBL" id="CP042817">
    <property type="protein sequence ID" value="QEJ97246.1"/>
    <property type="molecule type" value="Genomic_DNA"/>
</dbReference>
<evidence type="ECO:0000313" key="2">
    <source>
        <dbReference type="EMBL" id="QEJ97246.1"/>
    </source>
</evidence>
<evidence type="ECO:0000313" key="1">
    <source>
        <dbReference type="EMBL" id="CEM61460.1"/>
    </source>
</evidence>
<proteinExistence type="predicted"/>
<reference evidence="3" key="2">
    <citation type="submission" date="2015-01" db="EMBL/GenBank/DDBJ databases">
        <authorList>
            <person name="Manzoor Shahid"/>
            <person name="Zubair Saima"/>
        </authorList>
    </citation>
    <scope>NUCLEOTIDE SEQUENCE [LARGE SCALE GENOMIC DNA]</scope>
    <source>
        <strain evidence="3">V1</strain>
    </source>
</reference>
<dbReference type="GeneID" id="57754326"/>
<dbReference type="OrthoDB" id="355708at2"/>
<dbReference type="Proteomes" id="UP000042527">
    <property type="component" value="Unassembled WGS sequence"/>
</dbReference>
<reference evidence="2 4" key="3">
    <citation type="submission" date="2019-08" db="EMBL/GenBank/DDBJ databases">
        <authorList>
            <person name="Kuhnert P."/>
        </authorList>
    </citation>
    <scope>NUCLEOTIDE SEQUENCE [LARGE SCALE GENOMIC DNA]</scope>
    <source>
        <strain evidence="2 4">B36.5</strain>
    </source>
</reference>
<dbReference type="InterPro" id="IPR011990">
    <property type="entry name" value="TPR-like_helical_dom_sf"/>
</dbReference>
<dbReference type="Proteomes" id="UP000323594">
    <property type="component" value="Chromosome"/>
</dbReference>
<dbReference type="RefSeq" id="WP_024753018.1">
    <property type="nucleotide sequence ID" value="NZ_CDNC01000011.1"/>
</dbReference>
<dbReference type="AlphaFoldDB" id="A0A0B7GWY1"/>
<protein>
    <submittedName>
        <fullName evidence="1">Tetratricopeptide repeat protein</fullName>
    </submittedName>
</protein>